<feature type="region of interest" description="Disordered" evidence="1">
    <location>
        <begin position="1"/>
        <end position="66"/>
    </location>
</feature>
<dbReference type="AlphaFoldDB" id="A0A2B4RDW3"/>
<feature type="compositionally biased region" description="Basic residues" evidence="1">
    <location>
        <begin position="17"/>
        <end position="27"/>
    </location>
</feature>
<dbReference type="OrthoDB" id="5987731at2759"/>
<reference evidence="3" key="1">
    <citation type="journal article" date="2017" name="bioRxiv">
        <title>Comparative analysis of the genomes of Stylophora pistillata and Acropora digitifera provides evidence for extensive differences between species of corals.</title>
        <authorList>
            <person name="Voolstra C.R."/>
            <person name="Li Y."/>
            <person name="Liew Y.J."/>
            <person name="Baumgarten S."/>
            <person name="Zoccola D."/>
            <person name="Flot J.-F."/>
            <person name="Tambutte S."/>
            <person name="Allemand D."/>
            <person name="Aranda M."/>
        </authorList>
    </citation>
    <scope>NUCLEOTIDE SEQUENCE [LARGE SCALE GENOMIC DNA]</scope>
</reference>
<gene>
    <name evidence="2" type="primary">Dnah5</name>
    <name evidence="2" type="ORF">AWC38_SpisGene20794</name>
</gene>
<dbReference type="GO" id="GO:0007018">
    <property type="term" value="P:microtubule-based movement"/>
    <property type="evidence" value="ECO:0007669"/>
    <property type="project" value="InterPro"/>
</dbReference>
<keyword evidence="3" id="KW-1185">Reference proteome</keyword>
<dbReference type="STRING" id="50429.A0A2B4RDW3"/>
<evidence type="ECO:0000313" key="2">
    <source>
        <dbReference type="EMBL" id="PFX15013.1"/>
    </source>
</evidence>
<dbReference type="GO" id="GO:0005858">
    <property type="term" value="C:axonemal dynein complex"/>
    <property type="evidence" value="ECO:0007669"/>
    <property type="project" value="TreeGrafter"/>
</dbReference>
<comment type="caution">
    <text evidence="2">The sequence shown here is derived from an EMBL/GenBank/DDBJ whole genome shotgun (WGS) entry which is preliminary data.</text>
</comment>
<dbReference type="EMBL" id="LSMT01000698">
    <property type="protein sequence ID" value="PFX15013.1"/>
    <property type="molecule type" value="Genomic_DNA"/>
</dbReference>
<dbReference type="GO" id="GO:0045505">
    <property type="term" value="F:dynein intermediate chain binding"/>
    <property type="evidence" value="ECO:0007669"/>
    <property type="project" value="InterPro"/>
</dbReference>
<dbReference type="GO" id="GO:0051959">
    <property type="term" value="F:dynein light intermediate chain binding"/>
    <property type="evidence" value="ECO:0007669"/>
    <property type="project" value="InterPro"/>
</dbReference>
<dbReference type="PANTHER" id="PTHR46532:SF13">
    <property type="entry name" value="CYTOPLASMIC DYNEIN 1 HEAVY CHAIN 1"/>
    <property type="match status" value="1"/>
</dbReference>
<dbReference type="PANTHER" id="PTHR46532">
    <property type="entry name" value="MALE FERTILITY FACTOR KL5"/>
    <property type="match status" value="1"/>
</dbReference>
<dbReference type="InterPro" id="IPR026983">
    <property type="entry name" value="DHC"/>
</dbReference>
<protein>
    <submittedName>
        <fullName evidence="2">Dynein heavy chain 5, axonemal</fullName>
    </submittedName>
</protein>
<proteinExistence type="predicted"/>
<dbReference type="Proteomes" id="UP000225706">
    <property type="component" value="Unassembled WGS sequence"/>
</dbReference>
<feature type="compositionally biased region" description="Polar residues" evidence="1">
    <location>
        <begin position="1"/>
        <end position="13"/>
    </location>
</feature>
<accession>A0A2B4RDW3</accession>
<evidence type="ECO:0000256" key="1">
    <source>
        <dbReference type="SAM" id="MobiDB-lite"/>
    </source>
</evidence>
<sequence length="314" mass="34498">MAEQPTSSTTNPLPHSRGGRHRSRKQQKPSTAEREQKKASRLQALGPTESIKEKQQKAREEREAKRSMIDFRHEYVMSTVGSTLGLTNDEVTESLLEGNQIETMEDFFKADGLSKIVFYFQEVESLPDAVEHVRLGPGGAQATNIKTKPKVFITDTKDMQLTGACVFFIRINPTKALTMANISQETTFGLLDTRGVGVLQSVERLLADIYIPALSKSSNWGDLSDKHGASVRNGFMNQLDNFVGILSSAKASLDDAVSLKECDSIDLTRISSPTDYIAAASSSETLEQIEEIVTAWIKQIEQTPLASAAGKSLK</sequence>
<name>A0A2B4RDW3_STYPI</name>
<organism evidence="2 3">
    <name type="scientific">Stylophora pistillata</name>
    <name type="common">Smooth cauliflower coral</name>
    <dbReference type="NCBI Taxonomy" id="50429"/>
    <lineage>
        <taxon>Eukaryota</taxon>
        <taxon>Metazoa</taxon>
        <taxon>Cnidaria</taxon>
        <taxon>Anthozoa</taxon>
        <taxon>Hexacorallia</taxon>
        <taxon>Scleractinia</taxon>
        <taxon>Astrocoeniina</taxon>
        <taxon>Pocilloporidae</taxon>
        <taxon>Stylophora</taxon>
    </lineage>
</organism>
<feature type="compositionally biased region" description="Basic and acidic residues" evidence="1">
    <location>
        <begin position="50"/>
        <end position="66"/>
    </location>
</feature>
<evidence type="ECO:0000313" key="3">
    <source>
        <dbReference type="Proteomes" id="UP000225706"/>
    </source>
</evidence>